<dbReference type="InterPro" id="IPR029510">
    <property type="entry name" value="Ald_DH_CS_GLU"/>
</dbReference>
<dbReference type="InterPro" id="IPR016160">
    <property type="entry name" value="Ald_DH_CS_CYS"/>
</dbReference>
<dbReference type="PROSITE" id="PS00687">
    <property type="entry name" value="ALDEHYDE_DEHYDR_GLU"/>
    <property type="match status" value="1"/>
</dbReference>
<dbReference type="AlphaFoldDB" id="A0A1Q4HQI4"/>
<evidence type="ECO:0000259" key="9">
    <source>
        <dbReference type="Pfam" id="PF00171"/>
    </source>
</evidence>
<keyword evidence="3" id="KW-0520">NAD</keyword>
<evidence type="ECO:0000256" key="3">
    <source>
        <dbReference type="ARBA" id="ARBA00023027"/>
    </source>
</evidence>
<comment type="similarity">
    <text evidence="1 4 7">Belongs to the aldehyde dehydrogenase family.</text>
</comment>
<dbReference type="FunFam" id="3.40.605.10:FF:000004">
    <property type="entry name" value="Aldehyde dehydrogenase"/>
    <property type="match status" value="1"/>
</dbReference>
<dbReference type="PIRSF" id="PIRSF036492">
    <property type="entry name" value="ALDH"/>
    <property type="match status" value="1"/>
</dbReference>
<dbReference type="Proteomes" id="UP000186438">
    <property type="component" value="Unassembled WGS sequence"/>
</dbReference>
<dbReference type="InterPro" id="IPR012394">
    <property type="entry name" value="Aldehyde_DH_NAD(P)"/>
</dbReference>
<dbReference type="Gene3D" id="3.40.309.10">
    <property type="entry name" value="Aldehyde Dehydrogenase, Chain A, domain 2"/>
    <property type="match status" value="1"/>
</dbReference>
<dbReference type="InterPro" id="IPR016162">
    <property type="entry name" value="Ald_DH_N"/>
</dbReference>
<evidence type="ECO:0000256" key="7">
    <source>
        <dbReference type="RuleBase" id="RU003345"/>
    </source>
</evidence>
<dbReference type="InterPro" id="IPR016161">
    <property type="entry name" value="Ald_DH/histidinol_DH"/>
</dbReference>
<evidence type="ECO:0000256" key="2">
    <source>
        <dbReference type="ARBA" id="ARBA00023002"/>
    </source>
</evidence>
<dbReference type="STRING" id="53378.BRW65_20230"/>
<proteinExistence type="inferred from homology"/>
<dbReference type="GO" id="GO:0005737">
    <property type="term" value="C:cytoplasm"/>
    <property type="evidence" value="ECO:0007669"/>
    <property type="project" value="TreeGrafter"/>
</dbReference>
<evidence type="ECO:0000256" key="8">
    <source>
        <dbReference type="SAM" id="MobiDB-lite"/>
    </source>
</evidence>
<dbReference type="CDD" id="cd07087">
    <property type="entry name" value="ALDH_F3-13-14_CALDH-like"/>
    <property type="match status" value="1"/>
</dbReference>
<dbReference type="PROSITE" id="PS00070">
    <property type="entry name" value="ALDEHYDE_DEHYDR_CYS"/>
    <property type="match status" value="1"/>
</dbReference>
<feature type="region of interest" description="Disordered" evidence="8">
    <location>
        <begin position="1"/>
        <end position="21"/>
    </location>
</feature>
<evidence type="ECO:0000256" key="5">
    <source>
        <dbReference type="PIRSR" id="PIRSR036492-1"/>
    </source>
</evidence>
<evidence type="ECO:0000313" key="11">
    <source>
        <dbReference type="Proteomes" id="UP000186438"/>
    </source>
</evidence>
<evidence type="ECO:0000256" key="4">
    <source>
        <dbReference type="PIRNR" id="PIRNR036492"/>
    </source>
</evidence>
<gene>
    <name evidence="10" type="ORF">BRW65_20230</name>
</gene>
<evidence type="ECO:0000256" key="6">
    <source>
        <dbReference type="PROSITE-ProRule" id="PRU10007"/>
    </source>
</evidence>
<organism evidence="10 11">
    <name type="scientific">Mycobacterium paraffinicum</name>
    <dbReference type="NCBI Taxonomy" id="53378"/>
    <lineage>
        <taxon>Bacteria</taxon>
        <taxon>Bacillati</taxon>
        <taxon>Actinomycetota</taxon>
        <taxon>Actinomycetes</taxon>
        <taxon>Mycobacteriales</taxon>
        <taxon>Mycobacteriaceae</taxon>
        <taxon>Mycobacterium</taxon>
    </lineage>
</organism>
<feature type="domain" description="Aldehyde dehydrogenase" evidence="9">
    <location>
        <begin position="16"/>
        <end position="446"/>
    </location>
</feature>
<dbReference type="RefSeq" id="WP_073877721.1">
    <property type="nucleotide sequence ID" value="NZ_MPNT01000021.1"/>
</dbReference>
<keyword evidence="2 4" id="KW-0560">Oxidoreductase</keyword>
<dbReference type="PANTHER" id="PTHR43570">
    <property type="entry name" value="ALDEHYDE DEHYDROGENASE"/>
    <property type="match status" value="1"/>
</dbReference>
<dbReference type="InterPro" id="IPR015590">
    <property type="entry name" value="Aldehyde_DH_dom"/>
</dbReference>
<protein>
    <recommendedName>
        <fullName evidence="4">Aldehyde dehydrogenase</fullName>
    </recommendedName>
</protein>
<dbReference type="FunFam" id="3.40.309.10:FF:000003">
    <property type="entry name" value="Aldehyde dehydrogenase"/>
    <property type="match status" value="1"/>
</dbReference>
<dbReference type="InterPro" id="IPR016163">
    <property type="entry name" value="Ald_DH_C"/>
</dbReference>
<sequence length="475" mass="51434">MTTESVTSKTSATNGAPTAQQVDVPATVARLRKTFATGRTRDVEWRKRQLLQLAKLMEENEAAIADALAKDLDRSPFEAFIADIATTAGEAKFAAKRVRRWTRRKYQLLEVPQLPGRGWIEYEPYGTVLIIGAWNYPFYLTLGPAVGAIAAGNAVILKPSEIAAASAHLMAELVPKYLDNDAIAVVEGDGSVSQELIAQGLDRLLFTGGTEIGRKVYEGAAPHLTPCTLELGGKSPVIVAADADVDVAAKRIAWMKLLNAGQTCVAPDYVLADAKIRDELVSKIGAAITKFTADKPNGMRIVNQRQFDRISGYLASGDGKVAVGGACDASSLRIQPAVVVDPDPNGPLMQNEIFGPVLPVVTVQSLDEAIRFVNARPKPLSAYLFTKTRETRERVIKEVPAGGMLVNHLAFQVSTAKLPFGGVGASGMGAYHGRYGFEEFSHRKSVLTKPTRPDLSSFIYPPYTERAMKMARRMF</sequence>
<name>A0A1Q4HQI4_9MYCO</name>
<dbReference type="Pfam" id="PF00171">
    <property type="entry name" value="Aldedh"/>
    <property type="match status" value="1"/>
</dbReference>
<dbReference type="EMBL" id="MPNT01000021">
    <property type="protein sequence ID" value="OJZ70302.1"/>
    <property type="molecule type" value="Genomic_DNA"/>
</dbReference>
<feature type="active site" evidence="5 6">
    <location>
        <position position="230"/>
    </location>
</feature>
<dbReference type="GO" id="GO:0006081">
    <property type="term" value="P:aldehyde metabolic process"/>
    <property type="evidence" value="ECO:0007669"/>
    <property type="project" value="InterPro"/>
</dbReference>
<evidence type="ECO:0000313" key="10">
    <source>
        <dbReference type="EMBL" id="OJZ70302.1"/>
    </source>
</evidence>
<keyword evidence="11" id="KW-1185">Reference proteome</keyword>
<feature type="active site" evidence="5">
    <location>
        <position position="264"/>
    </location>
</feature>
<accession>A0A1Q4HQI4</accession>
<reference evidence="10 11" key="1">
    <citation type="submission" date="2016-11" db="EMBL/GenBank/DDBJ databases">
        <title>Genome sequences of unsequenced Mycobacteria.</title>
        <authorList>
            <person name="Greninger A.L."/>
            <person name="Fang F."/>
            <person name="Jerome K.R."/>
        </authorList>
    </citation>
    <scope>NUCLEOTIDE SEQUENCE [LARGE SCALE GENOMIC DNA]</scope>
    <source>
        <strain evidence="10 11">M11</strain>
    </source>
</reference>
<comment type="caution">
    <text evidence="10">The sequence shown here is derived from an EMBL/GenBank/DDBJ whole genome shotgun (WGS) entry which is preliminary data.</text>
</comment>
<dbReference type="OrthoDB" id="6882680at2"/>
<dbReference type="Gene3D" id="3.40.605.10">
    <property type="entry name" value="Aldehyde Dehydrogenase, Chain A, domain 1"/>
    <property type="match status" value="1"/>
</dbReference>
<dbReference type="PANTHER" id="PTHR43570:SF16">
    <property type="entry name" value="ALDEHYDE DEHYDROGENASE TYPE III, ISOFORM Q"/>
    <property type="match status" value="1"/>
</dbReference>
<evidence type="ECO:0000256" key="1">
    <source>
        <dbReference type="ARBA" id="ARBA00009986"/>
    </source>
</evidence>
<dbReference type="GO" id="GO:0004029">
    <property type="term" value="F:aldehyde dehydrogenase (NAD+) activity"/>
    <property type="evidence" value="ECO:0007669"/>
    <property type="project" value="TreeGrafter"/>
</dbReference>
<dbReference type="SUPFAM" id="SSF53720">
    <property type="entry name" value="ALDH-like"/>
    <property type="match status" value="1"/>
</dbReference>